<sequence length="180" mass="19417">MTSPSLALGHFLSLTSVCSAVTSDPGAQGPGTDAMFPPGAKTTNKSLIVSDLRLCLAPSSFCLQACTVWSGLAHWQPQSPWDALPLGLASASSRSFRLQRVLHMSLTFTSTESGSEERIRIFESANNANSANERGVAKDTPKTWNSATSRQNNILTVTAASGSKHEERRRDNVRKKKKKV</sequence>
<reference evidence="3 4" key="1">
    <citation type="submission" date="2024-04" db="EMBL/GenBank/DDBJ databases">
        <authorList>
            <person name="Waldvogel A.-M."/>
            <person name="Schoenle A."/>
        </authorList>
    </citation>
    <scope>NUCLEOTIDE SEQUENCE [LARGE SCALE GENOMIC DNA]</scope>
</reference>
<dbReference type="EMBL" id="OZ035824">
    <property type="protein sequence ID" value="CAL1591722.1"/>
    <property type="molecule type" value="Genomic_DNA"/>
</dbReference>
<feature type="signal peptide" evidence="2">
    <location>
        <begin position="1"/>
        <end position="20"/>
    </location>
</feature>
<accession>A0AAV2KP55</accession>
<keyword evidence="4" id="KW-1185">Reference proteome</keyword>
<feature type="region of interest" description="Disordered" evidence="1">
    <location>
        <begin position="132"/>
        <end position="180"/>
    </location>
</feature>
<feature type="compositionally biased region" description="Basic residues" evidence="1">
    <location>
        <begin position="171"/>
        <end position="180"/>
    </location>
</feature>
<feature type="compositionally biased region" description="Polar residues" evidence="1">
    <location>
        <begin position="142"/>
        <end position="161"/>
    </location>
</feature>
<evidence type="ECO:0000313" key="3">
    <source>
        <dbReference type="EMBL" id="CAL1591722.1"/>
    </source>
</evidence>
<dbReference type="Proteomes" id="UP001497482">
    <property type="component" value="Chromosome 2"/>
</dbReference>
<feature type="chain" id="PRO_5043393710" description="Secreted protein" evidence="2">
    <location>
        <begin position="21"/>
        <end position="180"/>
    </location>
</feature>
<organism evidence="3 4">
    <name type="scientific">Knipowitschia caucasica</name>
    <name type="common">Caucasian dwarf goby</name>
    <name type="synonym">Pomatoschistus caucasicus</name>
    <dbReference type="NCBI Taxonomy" id="637954"/>
    <lineage>
        <taxon>Eukaryota</taxon>
        <taxon>Metazoa</taxon>
        <taxon>Chordata</taxon>
        <taxon>Craniata</taxon>
        <taxon>Vertebrata</taxon>
        <taxon>Euteleostomi</taxon>
        <taxon>Actinopterygii</taxon>
        <taxon>Neopterygii</taxon>
        <taxon>Teleostei</taxon>
        <taxon>Neoteleostei</taxon>
        <taxon>Acanthomorphata</taxon>
        <taxon>Gobiaria</taxon>
        <taxon>Gobiiformes</taxon>
        <taxon>Gobioidei</taxon>
        <taxon>Gobiidae</taxon>
        <taxon>Gobiinae</taxon>
        <taxon>Knipowitschia</taxon>
    </lineage>
</organism>
<name>A0AAV2KP55_KNICA</name>
<gene>
    <name evidence="3" type="ORF">KC01_LOCUS21074</name>
</gene>
<evidence type="ECO:0008006" key="5">
    <source>
        <dbReference type="Google" id="ProtNLM"/>
    </source>
</evidence>
<proteinExistence type="predicted"/>
<keyword evidence="2" id="KW-0732">Signal</keyword>
<protein>
    <recommendedName>
        <fullName evidence="5">Secreted protein</fullName>
    </recommendedName>
</protein>
<evidence type="ECO:0000256" key="2">
    <source>
        <dbReference type="SAM" id="SignalP"/>
    </source>
</evidence>
<dbReference type="AlphaFoldDB" id="A0AAV2KP55"/>
<evidence type="ECO:0000256" key="1">
    <source>
        <dbReference type="SAM" id="MobiDB-lite"/>
    </source>
</evidence>
<evidence type="ECO:0000313" key="4">
    <source>
        <dbReference type="Proteomes" id="UP001497482"/>
    </source>
</evidence>